<evidence type="ECO:0000313" key="2">
    <source>
        <dbReference type="EMBL" id="CAK0839441.1"/>
    </source>
</evidence>
<feature type="compositionally biased region" description="Basic residues" evidence="1">
    <location>
        <begin position="379"/>
        <end position="390"/>
    </location>
</feature>
<accession>A0ABN9T388</accession>
<gene>
    <name evidence="2" type="ORF">PCOR1329_LOCUS35113</name>
</gene>
<name>A0ABN9T388_9DINO</name>
<evidence type="ECO:0000313" key="3">
    <source>
        <dbReference type="Proteomes" id="UP001189429"/>
    </source>
</evidence>
<protein>
    <submittedName>
        <fullName evidence="2">Uncharacterized protein</fullName>
    </submittedName>
</protein>
<feature type="region of interest" description="Disordered" evidence="1">
    <location>
        <begin position="364"/>
        <end position="405"/>
    </location>
</feature>
<sequence>VYAFGDTDAEDIEALRFDARALALVMGVPSPPAAPGAVIPRWIVSDPGSPDFGKELDVHIVGRLLFGDAVGIALLSEEEGWVSVENVQERDEEAWLAEKRRGPGRDPRISPLSRRTPGQPVMLPEALARMSSIDIEDWPFRGPKALPEQLAAVLATGLTLTSYWGFWVSESGVSRSAGVALEMRRLLNVLRHRVTHDLLDASNLASFELLGRRALQIQRAVKRCPRRPSFEGLGLALSSSLGESGGAAASRPDAFVAEEQKAQGIILEQERLFREEQQSDAKKCESLGAAAVDARLARHPSEAGLRPQFCFLCRGATGSTATPGGGNAPLYLGAWLDALLMLTLAITGLWRPWGRSTLRRPRELDGASTLERPASRGRLPPRSRARRRVRSFGGRPVDMDSPKQLRGLAPRHVSGVLDNADPGVARPRAHIPQDQEIVEPRWGPLLNPCDRRSRSRLIDFLRRLAERGPVDGRRRRKACVSAFFVARKNGDIRMVVGARLLNQLHKLPPRAVLASGEALGSINLLDAADASPQDLADFDGCFGSLCAGSVDLMGGFYQFAVTADEIGLDSIFDEMLGRRVAVASDQVLVDAMGAAGLQGDGWCLDGARAPALVGRSVARAPCVDHGNLVSLSGAAIDDPGEDGREGRLRSTAKRAWRPYLALHHVLREPWLVRWQLRRIVGHIARYFSVLRPGLSALGACCARIASGDLVEVGLLPRGVLGVLAAAARLVFLGEVDLCRVPSDIAFATDSSTRGCAVCEARLGPRGVLAAIRWRERQRSVASEVEIASDDELREGHAAGLSDPSDPLPAATPPRHRRAVARRRRVELEIGASLEPLAEALLDPSRWAERRRGAWRCPGRIHALEARAAVAPLWRAGGDVAFHEAEVLSLCDNMSSVPAFEKDRATNFERLAQRRQAAAICLGEIRWRPRRAPGSCSAGPT</sequence>
<keyword evidence="3" id="KW-1185">Reference proteome</keyword>
<dbReference type="Proteomes" id="UP001189429">
    <property type="component" value="Unassembled WGS sequence"/>
</dbReference>
<feature type="non-terminal residue" evidence="2">
    <location>
        <position position="1"/>
    </location>
</feature>
<feature type="region of interest" description="Disordered" evidence="1">
    <location>
        <begin position="795"/>
        <end position="818"/>
    </location>
</feature>
<comment type="caution">
    <text evidence="2">The sequence shown here is derived from an EMBL/GenBank/DDBJ whole genome shotgun (WGS) entry which is preliminary data.</text>
</comment>
<dbReference type="EMBL" id="CAUYUJ010014293">
    <property type="protein sequence ID" value="CAK0839441.1"/>
    <property type="molecule type" value="Genomic_DNA"/>
</dbReference>
<proteinExistence type="predicted"/>
<reference evidence="2" key="1">
    <citation type="submission" date="2023-10" db="EMBL/GenBank/DDBJ databases">
        <authorList>
            <person name="Chen Y."/>
            <person name="Shah S."/>
            <person name="Dougan E. K."/>
            <person name="Thang M."/>
            <person name="Chan C."/>
        </authorList>
    </citation>
    <scope>NUCLEOTIDE SEQUENCE [LARGE SCALE GENOMIC DNA]</scope>
</reference>
<organism evidence="2 3">
    <name type="scientific">Prorocentrum cordatum</name>
    <dbReference type="NCBI Taxonomy" id="2364126"/>
    <lineage>
        <taxon>Eukaryota</taxon>
        <taxon>Sar</taxon>
        <taxon>Alveolata</taxon>
        <taxon>Dinophyceae</taxon>
        <taxon>Prorocentrales</taxon>
        <taxon>Prorocentraceae</taxon>
        <taxon>Prorocentrum</taxon>
    </lineage>
</organism>
<evidence type="ECO:0000256" key="1">
    <source>
        <dbReference type="SAM" id="MobiDB-lite"/>
    </source>
</evidence>